<name>A0ABN1MTM9_9FLAO</name>
<proteinExistence type="predicted"/>
<accession>A0ABN1MTM9</accession>
<sequence>MMRLAVVVVLAGLCAFPVYGQKKKKRSQYFTKQSYQYPLFKWTGEYSRHGFQFNFGPTYLLTNGETPERDLSTSPDTNATYTHNPSGRLGGFIEVGMVHIAKKRRKVIHYFDWGIGYKHFAGTEQTRLMIHRFGETNEVKGNGVFDMGYLYGRFNVHNVWQINRDVFLDNALGFNVDYRLTGSVPGDNSRYDGAVLPQTQRFQQDFVAQLNYELGVGFKIRDGFFIIPSVHTPILGIYEWTGGNPSLMWYSSRYQPLLLKVKFVWLFKKKNNACPPVYGNPDDEKRNQQYMNGQ</sequence>
<dbReference type="Proteomes" id="UP001501126">
    <property type="component" value="Unassembled WGS sequence"/>
</dbReference>
<dbReference type="EMBL" id="BAAAFH010000022">
    <property type="protein sequence ID" value="GAA0876708.1"/>
    <property type="molecule type" value="Genomic_DNA"/>
</dbReference>
<gene>
    <name evidence="1" type="ORF">GCM10009118_31180</name>
</gene>
<evidence type="ECO:0000313" key="2">
    <source>
        <dbReference type="Proteomes" id="UP001501126"/>
    </source>
</evidence>
<evidence type="ECO:0000313" key="1">
    <source>
        <dbReference type="EMBL" id="GAA0876708.1"/>
    </source>
</evidence>
<organism evidence="1 2">
    <name type="scientific">Wandonia haliotis</name>
    <dbReference type="NCBI Taxonomy" id="574963"/>
    <lineage>
        <taxon>Bacteria</taxon>
        <taxon>Pseudomonadati</taxon>
        <taxon>Bacteroidota</taxon>
        <taxon>Flavobacteriia</taxon>
        <taxon>Flavobacteriales</taxon>
        <taxon>Crocinitomicaceae</taxon>
        <taxon>Wandonia</taxon>
    </lineage>
</organism>
<comment type="caution">
    <text evidence="1">The sequence shown here is derived from an EMBL/GenBank/DDBJ whole genome shotgun (WGS) entry which is preliminary data.</text>
</comment>
<reference evidence="1 2" key="1">
    <citation type="journal article" date="2019" name="Int. J. Syst. Evol. Microbiol.">
        <title>The Global Catalogue of Microorganisms (GCM) 10K type strain sequencing project: providing services to taxonomists for standard genome sequencing and annotation.</title>
        <authorList>
            <consortium name="The Broad Institute Genomics Platform"/>
            <consortium name="The Broad Institute Genome Sequencing Center for Infectious Disease"/>
            <person name="Wu L."/>
            <person name="Ma J."/>
        </authorList>
    </citation>
    <scope>NUCLEOTIDE SEQUENCE [LARGE SCALE GENOMIC DNA]</scope>
    <source>
        <strain evidence="1 2">JCM 16083</strain>
    </source>
</reference>
<keyword evidence="2" id="KW-1185">Reference proteome</keyword>
<dbReference type="RefSeq" id="WP_343790110.1">
    <property type="nucleotide sequence ID" value="NZ_BAAAFH010000022.1"/>
</dbReference>
<protein>
    <submittedName>
        <fullName evidence="1">Uncharacterized protein</fullName>
    </submittedName>
</protein>